<keyword evidence="3" id="KW-1185">Reference proteome</keyword>
<proteinExistence type="predicted"/>
<dbReference type="InParanoid" id="A0A1Q3D7I2"/>
<evidence type="ECO:0000256" key="1">
    <source>
        <dbReference type="SAM" id="MobiDB-lite"/>
    </source>
</evidence>
<evidence type="ECO:0000313" key="3">
    <source>
        <dbReference type="Proteomes" id="UP000187406"/>
    </source>
</evidence>
<evidence type="ECO:0000313" key="2">
    <source>
        <dbReference type="EMBL" id="GAV88430.1"/>
    </source>
</evidence>
<dbReference type="OrthoDB" id="2919534at2759"/>
<comment type="caution">
    <text evidence="2">The sequence shown here is derived from an EMBL/GenBank/DDBJ whole genome shotgun (WGS) entry which is preliminary data.</text>
</comment>
<gene>
    <name evidence="2" type="ORF">CFOL_v3_31852</name>
</gene>
<dbReference type="AlphaFoldDB" id="A0A1Q3D7I2"/>
<sequence>MFLVVDTPNSYNAIIGRTGLNLLEAIVSTRHLVMKFPTRFGVGEVRGDQQVARQCYKTVVVDKGKEKALSIVNVELRGDVEPERPQPVEEVLQVPLEERNEEKIIQVGSQLGEGEKGELIMFLRNSKDVFAWLAEEVPGRDGNFTRPRSPRSAPLKMGWGFPAKNGDGGGAKNQPRKRGWGGGKACFVPAPPRPAPATSFEVRTLHL</sequence>
<name>A0A1Q3D7I2_CEPFO</name>
<reference evidence="3" key="1">
    <citation type="submission" date="2016-04" db="EMBL/GenBank/DDBJ databases">
        <title>Cephalotus genome sequencing.</title>
        <authorList>
            <person name="Fukushima K."/>
            <person name="Hasebe M."/>
            <person name="Fang X."/>
        </authorList>
    </citation>
    <scope>NUCLEOTIDE SEQUENCE [LARGE SCALE GENOMIC DNA]</scope>
    <source>
        <strain evidence="3">cv. St1</strain>
    </source>
</reference>
<dbReference type="EMBL" id="BDDD01004850">
    <property type="protein sequence ID" value="GAV88430.1"/>
    <property type="molecule type" value="Genomic_DNA"/>
</dbReference>
<protein>
    <submittedName>
        <fullName evidence="2">Uncharacterized protein</fullName>
    </submittedName>
</protein>
<organism evidence="2 3">
    <name type="scientific">Cephalotus follicularis</name>
    <name type="common">Albany pitcher plant</name>
    <dbReference type="NCBI Taxonomy" id="3775"/>
    <lineage>
        <taxon>Eukaryota</taxon>
        <taxon>Viridiplantae</taxon>
        <taxon>Streptophyta</taxon>
        <taxon>Embryophyta</taxon>
        <taxon>Tracheophyta</taxon>
        <taxon>Spermatophyta</taxon>
        <taxon>Magnoliopsida</taxon>
        <taxon>eudicotyledons</taxon>
        <taxon>Gunneridae</taxon>
        <taxon>Pentapetalae</taxon>
        <taxon>rosids</taxon>
        <taxon>fabids</taxon>
        <taxon>Oxalidales</taxon>
        <taxon>Cephalotaceae</taxon>
        <taxon>Cephalotus</taxon>
    </lineage>
</organism>
<dbReference type="Proteomes" id="UP000187406">
    <property type="component" value="Unassembled WGS sequence"/>
</dbReference>
<feature type="region of interest" description="Disordered" evidence="1">
    <location>
        <begin position="142"/>
        <end position="207"/>
    </location>
</feature>
<accession>A0A1Q3D7I2</accession>